<dbReference type="GO" id="GO:0160148">
    <property type="term" value="F:tRNA pseudouridine(55) synthase activity"/>
    <property type="evidence" value="ECO:0007669"/>
    <property type="project" value="UniProtKB-EC"/>
</dbReference>
<dbReference type="InterPro" id="IPR004802">
    <property type="entry name" value="tRNA_PsdUridine_synth_B_fam"/>
</dbReference>
<comment type="catalytic activity">
    <reaction evidence="3">
        <text>uridine(55) in tRNA = pseudouridine(55) in tRNA</text>
        <dbReference type="Rhea" id="RHEA:42532"/>
        <dbReference type="Rhea" id="RHEA-COMP:10101"/>
        <dbReference type="Rhea" id="RHEA-COMP:10102"/>
        <dbReference type="ChEBI" id="CHEBI:65314"/>
        <dbReference type="ChEBI" id="CHEBI:65315"/>
        <dbReference type="EC" id="5.4.99.25"/>
    </reaction>
</comment>
<keyword evidence="7" id="KW-1185">Reference proteome</keyword>
<dbReference type="GO" id="GO:1990481">
    <property type="term" value="P:mRNA pseudouridine synthesis"/>
    <property type="evidence" value="ECO:0007669"/>
    <property type="project" value="TreeGrafter"/>
</dbReference>
<comment type="function">
    <text evidence="3">Could be responsible for synthesis of pseudouridine from uracil-55 in the psi GC loop of transfer RNAs.</text>
</comment>
<sequence length="302" mass="32376">MSLRGPPADRSPAELLTFGVVNLDKPPGPSSHQVSGWLRDAVAETLTERGVESTIDRAAHAGTLDPKVTGCLPVMLGDATRLAQVFLEGGKEYVAVLECHAPVPADAESVVAAFEGPIYQKPPRKSAVSRRLRVRELYDLAVLETEERRLLLRIRCESGTYIRKLCHDLGLALGTGGHMGHLRRTATDPFDDRTLHNAQEFLDALGFWLEDDDPEPLYDVVDPAERILEGLPRVVIAESAAREVAEGAPVYAPGVLEADDGIGRGSLVACYTPNGAAVCLGELAGSVDADSGVVVDLERVLV</sequence>
<accession>A0A1H9T8J6</accession>
<dbReference type="InterPro" id="IPR002501">
    <property type="entry name" value="PsdUridine_synth_N"/>
</dbReference>
<dbReference type="SMART" id="SM00359">
    <property type="entry name" value="PUA"/>
    <property type="match status" value="1"/>
</dbReference>
<evidence type="ECO:0000256" key="1">
    <source>
        <dbReference type="ARBA" id="ARBA00022694"/>
    </source>
</evidence>
<dbReference type="InterPro" id="IPR032819">
    <property type="entry name" value="TruB_C"/>
</dbReference>
<dbReference type="EC" id="5.4.99.25" evidence="3"/>
<dbReference type="GO" id="GO:0000495">
    <property type="term" value="P:box H/ACA sno(s)RNA 3'-end processing"/>
    <property type="evidence" value="ECO:0007669"/>
    <property type="project" value="TreeGrafter"/>
</dbReference>
<keyword evidence="1 3" id="KW-0819">tRNA processing</keyword>
<name>A0A1H9T8J6_9EURY</name>
<dbReference type="STRING" id="1186196.SAMN04489841_0090"/>
<comment type="similarity">
    <text evidence="3">Belongs to the pseudouridine synthase TruB family. Type 2 subfamily.</text>
</comment>
<dbReference type="GO" id="GO:0031120">
    <property type="term" value="P:snRNA pseudouridine synthesis"/>
    <property type="evidence" value="ECO:0007669"/>
    <property type="project" value="TreeGrafter"/>
</dbReference>
<evidence type="ECO:0000313" key="6">
    <source>
        <dbReference type="EMBL" id="SER93456.1"/>
    </source>
</evidence>
<evidence type="ECO:0000256" key="3">
    <source>
        <dbReference type="HAMAP-Rule" id="MF_01081"/>
    </source>
</evidence>
<proteinExistence type="inferred from homology"/>
<dbReference type="InterPro" id="IPR012960">
    <property type="entry name" value="Dyskerin-like"/>
</dbReference>
<evidence type="ECO:0000313" key="7">
    <source>
        <dbReference type="Proteomes" id="UP000199114"/>
    </source>
</evidence>
<dbReference type="InterPro" id="IPR020103">
    <property type="entry name" value="PsdUridine_synth_cat_dom_sf"/>
</dbReference>
<dbReference type="AlphaFoldDB" id="A0A1H9T8J6"/>
<dbReference type="InterPro" id="IPR036974">
    <property type="entry name" value="PUA_sf"/>
</dbReference>
<dbReference type="Gene3D" id="3.30.2350.10">
    <property type="entry name" value="Pseudouridine synthase"/>
    <property type="match status" value="1"/>
</dbReference>
<organism evidence="6 7">
    <name type="scientific">Natrinema salaciae</name>
    <dbReference type="NCBI Taxonomy" id="1186196"/>
    <lineage>
        <taxon>Archaea</taxon>
        <taxon>Methanobacteriati</taxon>
        <taxon>Methanobacteriota</taxon>
        <taxon>Stenosarchaea group</taxon>
        <taxon>Halobacteria</taxon>
        <taxon>Halobacteriales</taxon>
        <taxon>Natrialbaceae</taxon>
        <taxon>Natrinema</taxon>
    </lineage>
</organism>
<dbReference type="PROSITE" id="PS50890">
    <property type="entry name" value="PUA"/>
    <property type="match status" value="1"/>
</dbReference>
<dbReference type="NCBIfam" id="NF003280">
    <property type="entry name" value="PRK04270.1"/>
    <property type="match status" value="1"/>
</dbReference>
<dbReference type="GO" id="GO:0003723">
    <property type="term" value="F:RNA binding"/>
    <property type="evidence" value="ECO:0007669"/>
    <property type="project" value="InterPro"/>
</dbReference>
<dbReference type="HAMAP" id="MF_01081">
    <property type="entry name" value="TruB_arch"/>
    <property type="match status" value="1"/>
</dbReference>
<dbReference type="InterPro" id="IPR002478">
    <property type="entry name" value="PUA"/>
</dbReference>
<feature type="domain" description="Dyskerin-like" evidence="5">
    <location>
        <begin position="1"/>
        <end position="35"/>
    </location>
</feature>
<dbReference type="InterPro" id="IPR026326">
    <property type="entry name" value="TruB_arch"/>
</dbReference>
<dbReference type="EMBL" id="FOFD01000010">
    <property type="protein sequence ID" value="SER93456.1"/>
    <property type="molecule type" value="Genomic_DNA"/>
</dbReference>
<dbReference type="GO" id="GO:0031118">
    <property type="term" value="P:rRNA pseudouridine synthesis"/>
    <property type="evidence" value="ECO:0007669"/>
    <property type="project" value="TreeGrafter"/>
</dbReference>
<dbReference type="NCBIfam" id="TIGR00425">
    <property type="entry name" value="CBF5"/>
    <property type="match status" value="1"/>
</dbReference>
<dbReference type="GO" id="GO:0031119">
    <property type="term" value="P:tRNA pseudouridine synthesis"/>
    <property type="evidence" value="ECO:0007669"/>
    <property type="project" value="UniProtKB-UniRule"/>
</dbReference>
<evidence type="ECO:0000259" key="4">
    <source>
        <dbReference type="SMART" id="SM00359"/>
    </source>
</evidence>
<dbReference type="PANTHER" id="PTHR23127">
    <property type="entry name" value="CENTROMERE/MICROTUBULE BINDING PROTEIN CBF5"/>
    <property type="match status" value="1"/>
</dbReference>
<dbReference type="Pfam" id="PF16198">
    <property type="entry name" value="TruB_C_2"/>
    <property type="match status" value="1"/>
</dbReference>
<dbReference type="SUPFAM" id="SSF88697">
    <property type="entry name" value="PUA domain-like"/>
    <property type="match status" value="1"/>
</dbReference>
<evidence type="ECO:0000259" key="5">
    <source>
        <dbReference type="SMART" id="SM01136"/>
    </source>
</evidence>
<dbReference type="PANTHER" id="PTHR23127:SF0">
    <property type="entry name" value="H_ACA RIBONUCLEOPROTEIN COMPLEX SUBUNIT DKC1"/>
    <property type="match status" value="1"/>
</dbReference>
<dbReference type="SUPFAM" id="SSF55120">
    <property type="entry name" value="Pseudouridine synthase"/>
    <property type="match status" value="1"/>
</dbReference>
<dbReference type="Pfam" id="PF01472">
    <property type="entry name" value="PUA"/>
    <property type="match status" value="1"/>
</dbReference>
<feature type="domain" description="PUA" evidence="4">
    <location>
        <begin position="232"/>
        <end position="302"/>
    </location>
</feature>
<reference evidence="7" key="1">
    <citation type="submission" date="2016-10" db="EMBL/GenBank/DDBJ databases">
        <authorList>
            <person name="Varghese N."/>
            <person name="Submissions S."/>
        </authorList>
    </citation>
    <scope>NUCLEOTIDE SEQUENCE [LARGE SCALE GENOMIC DNA]</scope>
    <source>
        <strain evidence="7">DSM 25055</strain>
    </source>
</reference>
<evidence type="ECO:0000256" key="2">
    <source>
        <dbReference type="ARBA" id="ARBA00023235"/>
    </source>
</evidence>
<keyword evidence="2 3" id="KW-0413">Isomerase</keyword>
<protein>
    <recommendedName>
        <fullName evidence="3">Probable tRNA pseudouridine synthase B</fullName>
        <ecNumber evidence="3">5.4.99.25</ecNumber>
    </recommendedName>
    <alternativeName>
        <fullName evidence="3">tRNA pseudouridine(55) synthase</fullName>
        <shortName evidence="3">Psi55 synthase</shortName>
    </alternativeName>
    <alternativeName>
        <fullName evidence="3">tRNA pseudouridylate synthase</fullName>
    </alternativeName>
    <alternativeName>
        <fullName evidence="3">tRNA-uridine isomerase</fullName>
    </alternativeName>
</protein>
<feature type="active site" description="Nucleophile" evidence="3">
    <location>
        <position position="65"/>
    </location>
</feature>
<dbReference type="RefSeq" id="WP_090623668.1">
    <property type="nucleotide sequence ID" value="NZ_FOFD01000010.1"/>
</dbReference>
<dbReference type="OrthoDB" id="35866at2157"/>
<dbReference type="Proteomes" id="UP000199114">
    <property type="component" value="Unassembled WGS sequence"/>
</dbReference>
<dbReference type="SMART" id="SM01136">
    <property type="entry name" value="DKCLD"/>
    <property type="match status" value="1"/>
</dbReference>
<dbReference type="InterPro" id="IPR015947">
    <property type="entry name" value="PUA-like_sf"/>
</dbReference>
<dbReference type="Gene3D" id="2.30.130.10">
    <property type="entry name" value="PUA domain"/>
    <property type="match status" value="1"/>
</dbReference>
<gene>
    <name evidence="3" type="primary">truB</name>
    <name evidence="6" type="ORF">SAMN04489841_0090</name>
</gene>
<dbReference type="Pfam" id="PF01509">
    <property type="entry name" value="TruB_N"/>
    <property type="match status" value="1"/>
</dbReference>
<dbReference type="CDD" id="cd21148">
    <property type="entry name" value="PUA_Cbf5"/>
    <property type="match status" value="1"/>
</dbReference>
<dbReference type="Pfam" id="PF08068">
    <property type="entry name" value="DKCLD"/>
    <property type="match status" value="1"/>
</dbReference>